<keyword evidence="5" id="KW-1185">Reference proteome</keyword>
<dbReference type="FunFam" id="1.25.10.10:FF:001401">
    <property type="entry name" value="Uncharacterized protein"/>
    <property type="match status" value="1"/>
</dbReference>
<dbReference type="SUPFAM" id="SSF48371">
    <property type="entry name" value="ARM repeat"/>
    <property type="match status" value="1"/>
</dbReference>
<dbReference type="Pfam" id="PF21547">
    <property type="entry name" value="TTI1"/>
    <property type="match status" value="1"/>
</dbReference>
<dbReference type="InterPro" id="IPR052587">
    <property type="entry name" value="TELO2-interacting_protein_1"/>
</dbReference>
<dbReference type="InterPro" id="IPR057566">
    <property type="entry name" value="TPR_TTI1_N"/>
</dbReference>
<dbReference type="Pfam" id="PF24181">
    <property type="entry name" value="TPR_TTI1_C"/>
    <property type="match status" value="1"/>
</dbReference>
<dbReference type="PANTHER" id="PTHR18460">
    <property type="entry name" value="TEL2 INTERACTING PROTEIN 1 TTI1 FAMILY MEMBER"/>
    <property type="match status" value="1"/>
</dbReference>
<dbReference type="InterPro" id="IPR049362">
    <property type="entry name" value="TTI1_rpt"/>
</dbReference>
<sequence length="1124" mass="121794">MATSESPEERTQFFQQASPLKAICVPLSQVALRSKDFSSDAKEIIRLVQALTAAWTAQASRNATILDEKLAGYVFFPLSHLLRKQDQLPVRVIEASIQILALLIEHGWKTKISPELTQQLLLFLSFTISGVPGQTETRQLPEETLLEGFKALTVLVTFMDASPSSLSSPETSAELIPALGQSVTVMLDGVTDGIAPLIQLGALGCLQTVFTVVKDTSVLAQFLPATVSALSKVLSPPLQPKMQRRVLIAALGVLQTVLVTVFGDLKIRGIIKQRDDLQKLEDAKRLHHQQSSGGAETSQDLILKDVPQKEADGYWVKLSPSWLKATSAQVKIALSSVMKLRNHDYDDVQSALYKFCIALLDECHASLVDCQSILVESAMTLEDEGTMRSPLQTSLQDLCAVYPELTDAVKLALYDWVKGLPRVMLSNDERIKRLAVRNVLRGSKLAASLKLDSSILDNSLGDSLRDSIVALLKNSKPPKVFNDVSTEVALSSGTGLVASSLGMDAYSAVLLGTEGQKETRAEIMKLISRIGSPALQTKIASDMLDYVRDSEGEDQIASYWLAFELLKANYSQSASLDEFMDFSSLSESQGQEQAFGELYDFSASVLSSHSDSTDVDWRLEAIALEVTAFAAHRLGPEFRPELIDVLYPIATFLGSPAPQLRSHTITTLNILAASCGYSSVSNLIIDNADYMVNSVSLRLNTLDISPASTKVLTMLIHLTGPKLIPFLDDVVQAIFAALDNYHGYPAFVENMFSVLSEVVTQGVKSDMLLLEDADTKTVDHRKRKPTWLGINRVLDILETRSKRPTAQPSDSDSDVEEVPRSHPTQPWGPDKSEARSLLDQLETPEEDDPDAASPSAVEKPTNPEKTPTYTLLTRVLSLTQYYLTSPTPTLRKALLDLVATVSPALAPDENAFLPLVNAVWPVVVARLHDPEPFVAIAACKALAALCAAAGDFLSSRFATEWAGGLRRWFVKVRGDAARAGGGTQTVGGTSGLLGTGTSSVSKNILIPSRVAAVEGEGLLVPATTASSVLSKPSGGLGRFAQAAQVWSAAVSLLGAIITHVRVEDGMFDEMLEVVVNVVPRNEALREAFEVVNADAVWLAMYERGLVEVGKAVPVMEGVKFVEVR</sequence>
<accession>A0AA40EHJ6</accession>
<dbReference type="InterPro" id="IPR011989">
    <property type="entry name" value="ARM-like"/>
</dbReference>
<comment type="caution">
    <text evidence="4">The sequence shown here is derived from an EMBL/GenBank/DDBJ whole genome shotgun (WGS) entry which is preliminary data.</text>
</comment>
<organism evidence="4 5">
    <name type="scientific">Schizothecium vesticola</name>
    <dbReference type="NCBI Taxonomy" id="314040"/>
    <lineage>
        <taxon>Eukaryota</taxon>
        <taxon>Fungi</taxon>
        <taxon>Dikarya</taxon>
        <taxon>Ascomycota</taxon>
        <taxon>Pezizomycotina</taxon>
        <taxon>Sordariomycetes</taxon>
        <taxon>Sordariomycetidae</taxon>
        <taxon>Sordariales</taxon>
        <taxon>Schizotheciaceae</taxon>
        <taxon>Schizothecium</taxon>
    </lineage>
</organism>
<dbReference type="InterPro" id="IPR057567">
    <property type="entry name" value="TPR_TTI1_C"/>
</dbReference>
<feature type="region of interest" description="Disordered" evidence="1">
    <location>
        <begin position="799"/>
        <end position="868"/>
    </location>
</feature>
<evidence type="ECO:0000313" key="5">
    <source>
        <dbReference type="Proteomes" id="UP001172155"/>
    </source>
</evidence>
<dbReference type="Proteomes" id="UP001172155">
    <property type="component" value="Unassembled WGS sequence"/>
</dbReference>
<gene>
    <name evidence="4" type="ORF">B0T18DRAFT_450328</name>
</gene>
<dbReference type="AlphaFoldDB" id="A0AA40EHJ6"/>
<evidence type="ECO:0000259" key="3">
    <source>
        <dbReference type="Pfam" id="PF24181"/>
    </source>
</evidence>
<evidence type="ECO:0000313" key="4">
    <source>
        <dbReference type="EMBL" id="KAK0738336.1"/>
    </source>
</evidence>
<feature type="domain" description="TTI1 C-terminal TPR" evidence="3">
    <location>
        <begin position="837"/>
        <end position="960"/>
    </location>
</feature>
<dbReference type="Pfam" id="PF24173">
    <property type="entry name" value="TPR_TTI1_N"/>
    <property type="match status" value="1"/>
</dbReference>
<dbReference type="Gene3D" id="1.25.10.10">
    <property type="entry name" value="Leucine-rich Repeat Variant"/>
    <property type="match status" value="2"/>
</dbReference>
<protein>
    <submittedName>
        <fullName evidence="4">Armadillo-type protein</fullName>
    </submittedName>
</protein>
<name>A0AA40EHJ6_9PEZI</name>
<dbReference type="GO" id="GO:0005737">
    <property type="term" value="C:cytoplasm"/>
    <property type="evidence" value="ECO:0007669"/>
    <property type="project" value="TreeGrafter"/>
</dbReference>
<reference evidence="4" key="1">
    <citation type="submission" date="2023-06" db="EMBL/GenBank/DDBJ databases">
        <title>Genome-scale phylogeny and comparative genomics of the fungal order Sordariales.</title>
        <authorList>
            <consortium name="Lawrence Berkeley National Laboratory"/>
            <person name="Hensen N."/>
            <person name="Bonometti L."/>
            <person name="Westerberg I."/>
            <person name="Brannstrom I.O."/>
            <person name="Guillou S."/>
            <person name="Cros-Aarteil S."/>
            <person name="Calhoun S."/>
            <person name="Haridas S."/>
            <person name="Kuo A."/>
            <person name="Mondo S."/>
            <person name="Pangilinan J."/>
            <person name="Riley R."/>
            <person name="LaButti K."/>
            <person name="Andreopoulos B."/>
            <person name="Lipzen A."/>
            <person name="Chen C."/>
            <person name="Yanf M."/>
            <person name="Daum C."/>
            <person name="Ng V."/>
            <person name="Clum A."/>
            <person name="Steindorff A."/>
            <person name="Ohm R."/>
            <person name="Martin F."/>
            <person name="Silar P."/>
            <person name="Natvig D."/>
            <person name="Lalanne C."/>
            <person name="Gautier V."/>
            <person name="Ament-velasquez S.L."/>
            <person name="Kruys A."/>
            <person name="Hutchinson M.I."/>
            <person name="Powell A.J."/>
            <person name="Barry K."/>
            <person name="Miller A.N."/>
            <person name="Grigoriev I.V."/>
            <person name="Debuchy R."/>
            <person name="Gladieux P."/>
            <person name="Thoren M.H."/>
            <person name="Johannesson H."/>
        </authorList>
    </citation>
    <scope>NUCLEOTIDE SEQUENCE</scope>
    <source>
        <strain evidence="4">SMH3187-1</strain>
    </source>
</reference>
<dbReference type="PIRSF" id="PIRSF005250">
    <property type="entry name" value="UCP005250"/>
    <property type="match status" value="1"/>
</dbReference>
<dbReference type="InterPro" id="IPR016441">
    <property type="entry name" value="Tti1"/>
</dbReference>
<feature type="domain" description="TTI1 N-terminal TPR" evidence="2">
    <location>
        <begin position="20"/>
        <end position="381"/>
    </location>
</feature>
<dbReference type="InterPro" id="IPR016024">
    <property type="entry name" value="ARM-type_fold"/>
</dbReference>
<dbReference type="PANTHER" id="PTHR18460:SF3">
    <property type="entry name" value="TELO2-INTERACTING PROTEIN 1 HOMOLOG"/>
    <property type="match status" value="1"/>
</dbReference>
<evidence type="ECO:0000256" key="1">
    <source>
        <dbReference type="SAM" id="MobiDB-lite"/>
    </source>
</evidence>
<dbReference type="EMBL" id="JAUKUD010000007">
    <property type="protein sequence ID" value="KAK0738336.1"/>
    <property type="molecule type" value="Genomic_DNA"/>
</dbReference>
<proteinExistence type="predicted"/>
<evidence type="ECO:0000259" key="2">
    <source>
        <dbReference type="Pfam" id="PF24173"/>
    </source>
</evidence>